<keyword evidence="1" id="KW-0472">Membrane</keyword>
<name>A0ABV9V2R2_STRAZ</name>
<evidence type="ECO:0000313" key="2">
    <source>
        <dbReference type="EMBL" id="MFC4977422.1"/>
    </source>
</evidence>
<evidence type="ECO:0000313" key="3">
    <source>
        <dbReference type="Proteomes" id="UP001595908"/>
    </source>
</evidence>
<protein>
    <recommendedName>
        <fullName evidence="4">Integral membrane protein</fullName>
    </recommendedName>
</protein>
<keyword evidence="1" id="KW-1133">Transmembrane helix</keyword>
<organism evidence="2 3">
    <name type="scientific">Streptomyces atroolivaceus</name>
    <dbReference type="NCBI Taxonomy" id="66869"/>
    <lineage>
        <taxon>Bacteria</taxon>
        <taxon>Bacillati</taxon>
        <taxon>Actinomycetota</taxon>
        <taxon>Actinomycetes</taxon>
        <taxon>Kitasatosporales</taxon>
        <taxon>Streptomycetaceae</taxon>
        <taxon>Streptomyces</taxon>
    </lineage>
</organism>
<dbReference type="EMBL" id="JBHSJE010000001">
    <property type="protein sequence ID" value="MFC4977422.1"/>
    <property type="molecule type" value="Genomic_DNA"/>
</dbReference>
<keyword evidence="1" id="KW-0812">Transmembrane</keyword>
<keyword evidence="3" id="KW-1185">Reference proteome</keyword>
<feature type="transmembrane region" description="Helical" evidence="1">
    <location>
        <begin position="38"/>
        <end position="56"/>
    </location>
</feature>
<dbReference type="Proteomes" id="UP001595908">
    <property type="component" value="Unassembled WGS sequence"/>
</dbReference>
<gene>
    <name evidence="2" type="ORF">ACFPL4_03485</name>
</gene>
<proteinExistence type="predicted"/>
<dbReference type="GeneID" id="31232157"/>
<evidence type="ECO:0008006" key="4">
    <source>
        <dbReference type="Google" id="ProtNLM"/>
    </source>
</evidence>
<comment type="caution">
    <text evidence="2">The sequence shown here is derived from an EMBL/GenBank/DDBJ whole genome shotgun (WGS) entry which is preliminary data.</text>
</comment>
<dbReference type="RefSeq" id="WP_382055399.1">
    <property type="nucleotide sequence ID" value="NZ_CAKMXI010000002.1"/>
</dbReference>
<accession>A0ABV9V2R2</accession>
<evidence type="ECO:0000256" key="1">
    <source>
        <dbReference type="SAM" id="Phobius"/>
    </source>
</evidence>
<reference evidence="3" key="1">
    <citation type="journal article" date="2019" name="Int. J. Syst. Evol. Microbiol.">
        <title>The Global Catalogue of Microorganisms (GCM) 10K type strain sequencing project: providing services to taxonomists for standard genome sequencing and annotation.</title>
        <authorList>
            <consortium name="The Broad Institute Genomics Platform"/>
            <consortium name="The Broad Institute Genome Sequencing Center for Infectious Disease"/>
            <person name="Wu L."/>
            <person name="Ma J."/>
        </authorList>
    </citation>
    <scope>NUCLEOTIDE SEQUENCE [LARGE SCALE GENOMIC DNA]</scope>
    <source>
        <strain evidence="3">ICMP 257</strain>
    </source>
</reference>
<sequence>MMKDAALKAAVNTRVYVNSWANTTVDHMKRRRDNGQGALEYVGITILVVAIVVALLNTKMGDTIANKFKEKINEVLNK</sequence>